<gene>
    <name evidence="1" type="ORF">DYBT9623_05153</name>
</gene>
<sequence length="68" mass="7395">MTQDDSNSFLICGSSDAYGRMLLSMGDQKGERRRAGSDPYSPNNALHNLAVSTYPVWSCDALNPGLLE</sequence>
<evidence type="ECO:0000313" key="1">
    <source>
        <dbReference type="EMBL" id="CAG5074466.1"/>
    </source>
</evidence>
<dbReference type="EMBL" id="CAJRAU010000011">
    <property type="protein sequence ID" value="CAG5074466.1"/>
    <property type="molecule type" value="Genomic_DNA"/>
</dbReference>
<evidence type="ECO:0000313" key="2">
    <source>
        <dbReference type="Proteomes" id="UP000679725"/>
    </source>
</evidence>
<organism evidence="1 2">
    <name type="scientific">Dyadobacter linearis</name>
    <dbReference type="NCBI Taxonomy" id="2823330"/>
    <lineage>
        <taxon>Bacteria</taxon>
        <taxon>Pseudomonadati</taxon>
        <taxon>Bacteroidota</taxon>
        <taxon>Cytophagia</taxon>
        <taxon>Cytophagales</taxon>
        <taxon>Spirosomataceae</taxon>
        <taxon>Dyadobacter</taxon>
    </lineage>
</organism>
<keyword evidence="2" id="KW-1185">Reference proteome</keyword>
<name>A0ABN7RE91_9BACT</name>
<accession>A0ABN7RE91</accession>
<dbReference type="Proteomes" id="UP000679725">
    <property type="component" value="Unassembled WGS sequence"/>
</dbReference>
<comment type="caution">
    <text evidence="1">The sequence shown here is derived from an EMBL/GenBank/DDBJ whole genome shotgun (WGS) entry which is preliminary data.</text>
</comment>
<proteinExistence type="predicted"/>
<protein>
    <submittedName>
        <fullName evidence="1">Uncharacterized protein</fullName>
    </submittedName>
</protein>
<reference evidence="1 2" key="1">
    <citation type="submission" date="2021-04" db="EMBL/GenBank/DDBJ databases">
        <authorList>
            <person name="Rodrigo-Torres L."/>
            <person name="Arahal R. D."/>
            <person name="Lucena T."/>
        </authorList>
    </citation>
    <scope>NUCLEOTIDE SEQUENCE [LARGE SCALE GENOMIC DNA]</scope>
    <source>
        <strain evidence="1 2">CECT 9623</strain>
    </source>
</reference>